<dbReference type="AlphaFoldDB" id="A0A3B1BEF3"/>
<dbReference type="EMBL" id="UOFY01000029">
    <property type="protein sequence ID" value="VAX08790.1"/>
    <property type="molecule type" value="Genomic_DNA"/>
</dbReference>
<evidence type="ECO:0000313" key="1">
    <source>
        <dbReference type="EMBL" id="VAX08790.1"/>
    </source>
</evidence>
<accession>A0A3B1BEF3</accession>
<name>A0A3B1BEF3_9ZZZZ</name>
<gene>
    <name evidence="1" type="ORF">MNBD_GAMMA25-2197</name>
</gene>
<organism evidence="1">
    <name type="scientific">hydrothermal vent metagenome</name>
    <dbReference type="NCBI Taxonomy" id="652676"/>
    <lineage>
        <taxon>unclassified sequences</taxon>
        <taxon>metagenomes</taxon>
        <taxon>ecological metagenomes</taxon>
    </lineage>
</organism>
<sequence>MKKLYTLKSWFSLVDAAERLGAGLGESVTVNDVLQLVVEGHLPLSWYTRHIPARKVAPYTALFGRGFRPEFNKLFPNTHETSEDTLKAVESWEPLDGEDAIVYLDGPFRLELDQCGALMDWIHAHLTHTGGELISLDGFFVSEPNGALWQIMEHNSGGRYKSPDGNEKELKPFYHPSGIFPDEAELIIQRRDIEFFENSLAESSNADLANLSQRTETSYLNMIAALLDVITEGIPSPETISGQLGPATEFKNEAKLITAIAHCRSLFYFKIGDYARSGRIQFNFYTHTQSLSRPLQRQQGHRNIFRVEQPLQRRTTCFHPSGQLSPGKSL</sequence>
<protein>
    <submittedName>
        <fullName evidence="1">Uncharacterized protein</fullName>
    </submittedName>
</protein>
<proteinExistence type="predicted"/>
<reference evidence="1" key="1">
    <citation type="submission" date="2018-06" db="EMBL/GenBank/DDBJ databases">
        <authorList>
            <person name="Zhirakovskaya E."/>
        </authorList>
    </citation>
    <scope>NUCLEOTIDE SEQUENCE</scope>
</reference>